<dbReference type="PANTHER" id="PTHR21666">
    <property type="entry name" value="PEPTIDASE-RELATED"/>
    <property type="match status" value="1"/>
</dbReference>
<evidence type="ECO:0000256" key="3">
    <source>
        <dbReference type="ARBA" id="ARBA00022670"/>
    </source>
</evidence>
<dbReference type="AlphaFoldDB" id="A0A2R4XN35"/>
<organism evidence="9 10">
    <name type="scientific">Orrella marina</name>
    <dbReference type="NCBI Taxonomy" id="2163011"/>
    <lineage>
        <taxon>Bacteria</taxon>
        <taxon>Pseudomonadati</taxon>
        <taxon>Pseudomonadota</taxon>
        <taxon>Betaproteobacteria</taxon>
        <taxon>Burkholderiales</taxon>
        <taxon>Alcaligenaceae</taxon>
        <taxon>Orrella</taxon>
    </lineage>
</organism>
<dbReference type="Gene3D" id="2.70.70.10">
    <property type="entry name" value="Glucose Permease (Domain IIA)"/>
    <property type="match status" value="1"/>
</dbReference>
<dbReference type="Proteomes" id="UP000244571">
    <property type="component" value="Chromosome"/>
</dbReference>
<dbReference type="GO" id="GO:0006508">
    <property type="term" value="P:proteolysis"/>
    <property type="evidence" value="ECO:0007669"/>
    <property type="project" value="UniProtKB-KW"/>
</dbReference>
<dbReference type="PANTHER" id="PTHR21666:SF288">
    <property type="entry name" value="CELL DIVISION PROTEIN YTFB"/>
    <property type="match status" value="1"/>
</dbReference>
<dbReference type="KEGG" id="boz:DBV39_17200"/>
<evidence type="ECO:0000259" key="8">
    <source>
        <dbReference type="PROSITE" id="PS51782"/>
    </source>
</evidence>
<comment type="cofactor">
    <cofactor evidence="1">
        <name>Zn(2+)</name>
        <dbReference type="ChEBI" id="CHEBI:29105"/>
    </cofactor>
</comment>
<evidence type="ECO:0000256" key="5">
    <source>
        <dbReference type="ARBA" id="ARBA00022801"/>
    </source>
</evidence>
<dbReference type="Pfam" id="PF01551">
    <property type="entry name" value="Peptidase_M23"/>
    <property type="match status" value="1"/>
</dbReference>
<dbReference type="Pfam" id="PF19425">
    <property type="entry name" value="Csd3_N2"/>
    <property type="match status" value="1"/>
</dbReference>
<reference evidence="9 10" key="1">
    <citation type="submission" date="2018-04" db="EMBL/GenBank/DDBJ databases">
        <title>Bordetella sp. HZ20 isolated from seawater.</title>
        <authorList>
            <person name="Sun C."/>
        </authorList>
    </citation>
    <scope>NUCLEOTIDE SEQUENCE [LARGE SCALE GENOMIC DNA]</scope>
    <source>
        <strain evidence="9 10">HZ20</strain>
    </source>
</reference>
<accession>A0A2R4XN35</accession>
<dbReference type="GO" id="GO:0030313">
    <property type="term" value="C:cell envelope"/>
    <property type="evidence" value="ECO:0007669"/>
    <property type="project" value="UniProtKB-SubCell"/>
</dbReference>
<gene>
    <name evidence="9" type="ORF">DBV39_17200</name>
</gene>
<keyword evidence="3" id="KW-0645">Protease</keyword>
<dbReference type="InterPro" id="IPR018392">
    <property type="entry name" value="LysM"/>
</dbReference>
<dbReference type="InterPro" id="IPR011055">
    <property type="entry name" value="Dup_hybrid_motif"/>
</dbReference>
<keyword evidence="10" id="KW-1185">Reference proteome</keyword>
<sequence>MQDIQAARRRPKKMAARLTAGLCLGGLLVGAGAVAMVQPKQAAPDIRLLVSDVMRVPLVAVQAPQQQTQEDSFFSETRIQSGDNLSTIFERLGVSEDGLMQFITVNKDARSAYKLYPGRTVQAAVGADGAMQWLRYIHTPGAQDGLDHVTEYLEIIKTGDREFLAREVAEKTESQTHVGFGTINSSLFAATDAAGIPDGVTLQMAEVLGGKIDFVRDLRQGDSFRVIYETRYHEGRPAGTGRVLAVEFVNKGEKAEAFWFEPEGGSGGYYDSNGKSLKGAFLRNAIPFTRISSTFGMRKHPIHNRWRQHSGIDFAAPTGTPIQATSDGVVESIGRKGGYGNTIVLRHPNNITTLYAHQSRFAKGLKKGDRVSQGQVIGYVGSTGWSTGPHLHYEFRVSNKPVDPLGVKMPEAVVLDDKQREQFVSLVNPLRNQLERMAMLQDENPDLLKLAAR</sequence>
<dbReference type="InterPro" id="IPR045834">
    <property type="entry name" value="Csd3_N2"/>
</dbReference>
<protein>
    <submittedName>
        <fullName evidence="9">Metallopeptidase</fullName>
    </submittedName>
</protein>
<dbReference type="InterPro" id="IPR050570">
    <property type="entry name" value="Cell_wall_metabolism_enzyme"/>
</dbReference>
<evidence type="ECO:0000256" key="7">
    <source>
        <dbReference type="ARBA" id="ARBA00023049"/>
    </source>
</evidence>
<keyword evidence="7" id="KW-0482">Metalloprotease</keyword>
<keyword evidence="4" id="KW-0479">Metal-binding</keyword>
<keyword evidence="5" id="KW-0378">Hydrolase</keyword>
<evidence type="ECO:0000256" key="4">
    <source>
        <dbReference type="ARBA" id="ARBA00022723"/>
    </source>
</evidence>
<evidence type="ECO:0000256" key="2">
    <source>
        <dbReference type="ARBA" id="ARBA00004196"/>
    </source>
</evidence>
<dbReference type="SUPFAM" id="SSF51261">
    <property type="entry name" value="Duplicated hybrid motif"/>
    <property type="match status" value="1"/>
</dbReference>
<dbReference type="GO" id="GO:0046872">
    <property type="term" value="F:metal ion binding"/>
    <property type="evidence" value="ECO:0007669"/>
    <property type="project" value="UniProtKB-KW"/>
</dbReference>
<evidence type="ECO:0000256" key="1">
    <source>
        <dbReference type="ARBA" id="ARBA00001947"/>
    </source>
</evidence>
<dbReference type="GO" id="GO:0004222">
    <property type="term" value="F:metalloendopeptidase activity"/>
    <property type="evidence" value="ECO:0007669"/>
    <property type="project" value="TreeGrafter"/>
</dbReference>
<keyword evidence="6" id="KW-0862">Zinc</keyword>
<dbReference type="CDD" id="cd12797">
    <property type="entry name" value="M23_peptidase"/>
    <property type="match status" value="1"/>
</dbReference>
<dbReference type="OrthoDB" id="9815245at2"/>
<dbReference type="PROSITE" id="PS51782">
    <property type="entry name" value="LYSM"/>
    <property type="match status" value="1"/>
</dbReference>
<evidence type="ECO:0000313" key="9">
    <source>
        <dbReference type="EMBL" id="AWB35184.1"/>
    </source>
</evidence>
<proteinExistence type="predicted"/>
<dbReference type="EMBL" id="CP028901">
    <property type="protein sequence ID" value="AWB35184.1"/>
    <property type="molecule type" value="Genomic_DNA"/>
</dbReference>
<feature type="domain" description="LysM" evidence="8">
    <location>
        <begin position="75"/>
        <end position="123"/>
    </location>
</feature>
<comment type="subcellular location">
    <subcellularLocation>
        <location evidence="2">Cell envelope</location>
    </subcellularLocation>
</comment>
<dbReference type="Gene3D" id="3.10.450.350">
    <property type="match status" value="2"/>
</dbReference>
<evidence type="ECO:0000313" key="10">
    <source>
        <dbReference type="Proteomes" id="UP000244571"/>
    </source>
</evidence>
<dbReference type="InterPro" id="IPR016047">
    <property type="entry name" value="M23ase_b-sheet_dom"/>
</dbReference>
<evidence type="ECO:0000256" key="6">
    <source>
        <dbReference type="ARBA" id="ARBA00022833"/>
    </source>
</evidence>
<name>A0A2R4XN35_9BURK</name>
<dbReference type="RefSeq" id="WP_108622594.1">
    <property type="nucleotide sequence ID" value="NZ_CP028901.1"/>
</dbReference>